<keyword evidence="3" id="KW-0175">Coiled coil</keyword>
<dbReference type="Pfam" id="PF25967">
    <property type="entry name" value="RND-MFP_C"/>
    <property type="match status" value="1"/>
</dbReference>
<dbReference type="PANTHER" id="PTHR30158">
    <property type="entry name" value="ACRA/E-RELATED COMPONENT OF DRUG EFFLUX TRANSPORTER"/>
    <property type="match status" value="1"/>
</dbReference>
<dbReference type="GO" id="GO:0022857">
    <property type="term" value="F:transmembrane transporter activity"/>
    <property type="evidence" value="ECO:0007669"/>
    <property type="project" value="InterPro"/>
</dbReference>
<dbReference type="PANTHER" id="PTHR30158:SF24">
    <property type="entry name" value="HLYD FAMILY SECRETION PROTEIN"/>
    <property type="match status" value="1"/>
</dbReference>
<evidence type="ECO:0000259" key="5">
    <source>
        <dbReference type="Pfam" id="PF25917"/>
    </source>
</evidence>
<dbReference type="Proteomes" id="UP000646365">
    <property type="component" value="Unassembled WGS sequence"/>
</dbReference>
<comment type="subcellular location">
    <subcellularLocation>
        <location evidence="1">Cell envelope</location>
    </subcellularLocation>
</comment>
<evidence type="ECO:0000256" key="1">
    <source>
        <dbReference type="ARBA" id="ARBA00004196"/>
    </source>
</evidence>
<dbReference type="FunFam" id="2.40.420.20:FF:000001">
    <property type="entry name" value="Efflux RND transporter periplasmic adaptor subunit"/>
    <property type="match status" value="1"/>
</dbReference>
<keyword evidence="9" id="KW-1185">Reference proteome</keyword>
<name>A0A8J2YU69_9PROT</name>
<evidence type="ECO:0000259" key="4">
    <source>
        <dbReference type="Pfam" id="PF25876"/>
    </source>
</evidence>
<dbReference type="Gene3D" id="1.10.287.470">
    <property type="entry name" value="Helix hairpin bin"/>
    <property type="match status" value="1"/>
</dbReference>
<comment type="caution">
    <text evidence="8">The sequence shown here is derived from an EMBL/GenBank/DDBJ whole genome shotgun (WGS) entry which is preliminary data.</text>
</comment>
<dbReference type="NCBIfam" id="TIGR01730">
    <property type="entry name" value="RND_mfp"/>
    <property type="match status" value="1"/>
</dbReference>
<accession>A0A8J2YU69</accession>
<feature type="coiled-coil region" evidence="3">
    <location>
        <begin position="125"/>
        <end position="152"/>
    </location>
</feature>
<sequence>MSPQSPLSPRKIRAARWRRLTHFLLVGAGLAAVSGACVLLLGHPTQQAVAQAAPAAPPPVTVSPPLQKEVTEWDEYTGQFAAVDYVEIRARVSGYLTEIHFTDGQIVNKGDLLFVIDPRPYEIELQQGQAQLTTAEATLELANRELARAASLREKDFVAQSTYDQRLQTMKSAAASVETGKAAVRQAQLDLEFSHITAPVSGRISQHLVSIGNLVSGGATGTPTLLTTIVSLDPIYLNFDMSEAQYLAYERASAAGKLKSNRDKGVPAFVRLTDEKDWVHEGILNFVDNQVDRGAGTIRARGIFPNPNLFLTPGQFGRVRIPGSEPYQAMLVPDAAVVTDQSSKLLMTVNADGTVVPKLVRLGPTIDGLRVVRSGIDPGDRVVIDGLVRARPGNKVTPQPGEIKTVATAR</sequence>
<protein>
    <submittedName>
        <fullName evidence="8">MexE family multidrug efflux RND transporter periplasmic adaptor subunit</fullName>
    </submittedName>
</protein>
<dbReference type="Gene3D" id="2.40.420.20">
    <property type="match status" value="1"/>
</dbReference>
<dbReference type="GO" id="GO:0005886">
    <property type="term" value="C:plasma membrane"/>
    <property type="evidence" value="ECO:0007669"/>
    <property type="project" value="TreeGrafter"/>
</dbReference>
<dbReference type="Pfam" id="PF25876">
    <property type="entry name" value="HH_MFP_RND"/>
    <property type="match status" value="1"/>
</dbReference>
<dbReference type="Pfam" id="PF25917">
    <property type="entry name" value="BSH_RND"/>
    <property type="match status" value="1"/>
</dbReference>
<dbReference type="RefSeq" id="WP_229743732.1">
    <property type="nucleotide sequence ID" value="NZ_BMJQ01000007.1"/>
</dbReference>
<dbReference type="EMBL" id="BMJQ01000007">
    <property type="protein sequence ID" value="GGF21257.1"/>
    <property type="molecule type" value="Genomic_DNA"/>
</dbReference>
<dbReference type="InterPro" id="IPR058624">
    <property type="entry name" value="MdtA-like_HH"/>
</dbReference>
<dbReference type="GO" id="GO:0046677">
    <property type="term" value="P:response to antibiotic"/>
    <property type="evidence" value="ECO:0007669"/>
    <property type="project" value="TreeGrafter"/>
</dbReference>
<dbReference type="SUPFAM" id="SSF111369">
    <property type="entry name" value="HlyD-like secretion proteins"/>
    <property type="match status" value="1"/>
</dbReference>
<feature type="domain" description="Multidrug resistance protein MdtA-like alpha-helical hairpin" evidence="4">
    <location>
        <begin position="124"/>
        <end position="194"/>
    </location>
</feature>
<dbReference type="InterPro" id="IPR006143">
    <property type="entry name" value="RND_pump_MFP"/>
</dbReference>
<feature type="domain" description="Multidrug resistance protein MdtA-like barrel-sandwich hybrid" evidence="5">
    <location>
        <begin position="86"/>
        <end position="220"/>
    </location>
</feature>
<comment type="similarity">
    <text evidence="2">Belongs to the membrane fusion protein (MFP) (TC 8.A.1) family.</text>
</comment>
<evidence type="ECO:0000256" key="2">
    <source>
        <dbReference type="ARBA" id="ARBA00009477"/>
    </source>
</evidence>
<dbReference type="Gene3D" id="2.40.30.170">
    <property type="match status" value="1"/>
</dbReference>
<evidence type="ECO:0000259" key="6">
    <source>
        <dbReference type="Pfam" id="PF25944"/>
    </source>
</evidence>
<evidence type="ECO:0000259" key="7">
    <source>
        <dbReference type="Pfam" id="PF25967"/>
    </source>
</evidence>
<organism evidence="8 9">
    <name type="scientific">Aliidongia dinghuensis</name>
    <dbReference type="NCBI Taxonomy" id="1867774"/>
    <lineage>
        <taxon>Bacteria</taxon>
        <taxon>Pseudomonadati</taxon>
        <taxon>Pseudomonadota</taxon>
        <taxon>Alphaproteobacteria</taxon>
        <taxon>Rhodospirillales</taxon>
        <taxon>Dongiaceae</taxon>
        <taxon>Aliidongia</taxon>
    </lineage>
</organism>
<dbReference type="InterPro" id="IPR058625">
    <property type="entry name" value="MdtA-like_BSH"/>
</dbReference>
<feature type="domain" description="Multidrug resistance protein MdtA-like C-terminal permuted SH3" evidence="7">
    <location>
        <begin position="328"/>
        <end position="387"/>
    </location>
</feature>
<gene>
    <name evidence="8" type="ORF">GCM10011611_29190</name>
</gene>
<evidence type="ECO:0000256" key="3">
    <source>
        <dbReference type="SAM" id="Coils"/>
    </source>
</evidence>
<feature type="domain" description="Multidrug resistance protein MdtA-like beta-barrel" evidence="6">
    <location>
        <begin position="234"/>
        <end position="321"/>
    </location>
</feature>
<dbReference type="InterPro" id="IPR058627">
    <property type="entry name" value="MdtA-like_C"/>
</dbReference>
<reference evidence="8" key="2">
    <citation type="submission" date="2020-09" db="EMBL/GenBank/DDBJ databases">
        <authorList>
            <person name="Sun Q."/>
            <person name="Zhou Y."/>
        </authorList>
    </citation>
    <scope>NUCLEOTIDE SEQUENCE</scope>
    <source>
        <strain evidence="8">CGMCC 1.15725</strain>
    </source>
</reference>
<dbReference type="AlphaFoldDB" id="A0A8J2YU69"/>
<dbReference type="GO" id="GO:0030313">
    <property type="term" value="C:cell envelope"/>
    <property type="evidence" value="ECO:0007669"/>
    <property type="project" value="UniProtKB-SubCell"/>
</dbReference>
<evidence type="ECO:0000313" key="8">
    <source>
        <dbReference type="EMBL" id="GGF21257.1"/>
    </source>
</evidence>
<proteinExistence type="inferred from homology"/>
<dbReference type="Pfam" id="PF25944">
    <property type="entry name" value="Beta-barrel_RND"/>
    <property type="match status" value="1"/>
</dbReference>
<evidence type="ECO:0000313" key="9">
    <source>
        <dbReference type="Proteomes" id="UP000646365"/>
    </source>
</evidence>
<dbReference type="InterPro" id="IPR058626">
    <property type="entry name" value="MdtA-like_b-barrel"/>
</dbReference>
<reference evidence="8" key="1">
    <citation type="journal article" date="2014" name="Int. J. Syst. Evol. Microbiol.">
        <title>Complete genome sequence of Corynebacterium casei LMG S-19264T (=DSM 44701T), isolated from a smear-ripened cheese.</title>
        <authorList>
            <consortium name="US DOE Joint Genome Institute (JGI-PGF)"/>
            <person name="Walter F."/>
            <person name="Albersmeier A."/>
            <person name="Kalinowski J."/>
            <person name="Ruckert C."/>
        </authorList>
    </citation>
    <scope>NUCLEOTIDE SEQUENCE</scope>
    <source>
        <strain evidence="8">CGMCC 1.15725</strain>
    </source>
</reference>
<dbReference type="Gene3D" id="2.40.50.100">
    <property type="match status" value="1"/>
</dbReference>